<dbReference type="WBParaSite" id="maker-unitig_23375-snap-gene-0.1-mRNA-1">
    <property type="protein sequence ID" value="maker-unitig_23375-snap-gene-0.1-mRNA-1"/>
    <property type="gene ID" value="maker-unitig_23375-snap-gene-0.1"/>
</dbReference>
<evidence type="ECO:0000313" key="2">
    <source>
        <dbReference type="WBParaSite" id="maker-unitig_23375-snap-gene-0.1-mRNA-1"/>
    </source>
</evidence>
<reference evidence="2" key="1">
    <citation type="submission" date="2016-11" db="UniProtKB">
        <authorList>
            <consortium name="WormBaseParasite"/>
        </authorList>
    </citation>
    <scope>IDENTIFICATION</scope>
</reference>
<evidence type="ECO:0000313" key="1">
    <source>
        <dbReference type="Proteomes" id="UP000095280"/>
    </source>
</evidence>
<sequence length="172" mass="19172">MQSPPPHVCCRGPSHVLKFLASCQGAGTELPWHYAKNRSSSSGRQLSSVGQLRRNQKKILSAATSKATVLMQRWLILYWRALIAARLKILRDFNGDALPSMPQLTAAANLYPVSSGSSSATQLSASDLRLFNSVRVIRYARLRNSKSAGWRSSTLQAQFVCFSMQPLFRRFK</sequence>
<organism evidence="1 2">
    <name type="scientific">Macrostomum lignano</name>
    <dbReference type="NCBI Taxonomy" id="282301"/>
    <lineage>
        <taxon>Eukaryota</taxon>
        <taxon>Metazoa</taxon>
        <taxon>Spiralia</taxon>
        <taxon>Lophotrochozoa</taxon>
        <taxon>Platyhelminthes</taxon>
        <taxon>Rhabditophora</taxon>
        <taxon>Macrostomorpha</taxon>
        <taxon>Macrostomida</taxon>
        <taxon>Macrostomidae</taxon>
        <taxon>Macrostomum</taxon>
    </lineage>
</organism>
<accession>A0A1I8F7F1</accession>
<dbReference type="AlphaFoldDB" id="A0A1I8F7F1"/>
<dbReference type="Proteomes" id="UP000095280">
    <property type="component" value="Unplaced"/>
</dbReference>
<keyword evidence="1" id="KW-1185">Reference proteome</keyword>
<name>A0A1I8F7F1_9PLAT</name>
<proteinExistence type="predicted"/>
<protein>
    <submittedName>
        <fullName evidence="2">Secreted protein</fullName>
    </submittedName>
</protein>